<dbReference type="GO" id="GO:0003677">
    <property type="term" value="F:DNA binding"/>
    <property type="evidence" value="ECO:0007669"/>
    <property type="project" value="InterPro"/>
</dbReference>
<proteinExistence type="predicted"/>
<protein>
    <recommendedName>
        <fullName evidence="3">Resolvase, N terminal domain</fullName>
    </recommendedName>
</protein>
<accession>A0A1I7HPP9</accession>
<sequence>MIYAYIRISSAEQNSARQKIAIQNSGYEIKSKRLI</sequence>
<organism evidence="1 2">
    <name type="scientific">Xenorhabdus koppenhoeferi</name>
    <dbReference type="NCBI Taxonomy" id="351659"/>
    <lineage>
        <taxon>Bacteria</taxon>
        <taxon>Pseudomonadati</taxon>
        <taxon>Pseudomonadota</taxon>
        <taxon>Gammaproteobacteria</taxon>
        <taxon>Enterobacterales</taxon>
        <taxon>Morganellaceae</taxon>
        <taxon>Xenorhabdus</taxon>
    </lineage>
</organism>
<dbReference type="Proteomes" id="UP000242496">
    <property type="component" value="Unassembled WGS sequence"/>
</dbReference>
<reference evidence="2" key="1">
    <citation type="submission" date="2016-10" db="EMBL/GenBank/DDBJ databases">
        <authorList>
            <person name="Varghese N."/>
            <person name="Submissions S."/>
        </authorList>
    </citation>
    <scope>NUCLEOTIDE SEQUENCE [LARGE SCALE GENOMIC DNA]</scope>
    <source>
        <strain evidence="2">DSM 18168</strain>
    </source>
</reference>
<dbReference type="SUPFAM" id="SSF53041">
    <property type="entry name" value="Resolvase-like"/>
    <property type="match status" value="1"/>
</dbReference>
<dbReference type="InterPro" id="IPR036162">
    <property type="entry name" value="Resolvase-like_N_sf"/>
</dbReference>
<name>A0A1I7HPP9_9GAMM</name>
<gene>
    <name evidence="1" type="ORF">SAMN05421784_11575</name>
</gene>
<evidence type="ECO:0000313" key="2">
    <source>
        <dbReference type="Proteomes" id="UP000242496"/>
    </source>
</evidence>
<evidence type="ECO:0008006" key="3">
    <source>
        <dbReference type="Google" id="ProtNLM"/>
    </source>
</evidence>
<dbReference type="AlphaFoldDB" id="A0A1I7HPP9"/>
<keyword evidence="2" id="KW-1185">Reference proteome</keyword>
<dbReference type="EMBL" id="FPBJ01000015">
    <property type="protein sequence ID" value="SFU62708.1"/>
    <property type="molecule type" value="Genomic_DNA"/>
</dbReference>
<evidence type="ECO:0000313" key="1">
    <source>
        <dbReference type="EMBL" id="SFU62708.1"/>
    </source>
</evidence>
<dbReference type="GO" id="GO:0000150">
    <property type="term" value="F:DNA strand exchange activity"/>
    <property type="evidence" value="ECO:0007669"/>
    <property type="project" value="InterPro"/>
</dbReference>